<evidence type="ECO:0000256" key="3">
    <source>
        <dbReference type="ARBA" id="ARBA00012438"/>
    </source>
</evidence>
<keyword evidence="7" id="KW-0418">Kinase</keyword>
<evidence type="ECO:0000313" key="13">
    <source>
        <dbReference type="EMBL" id="MFF5292786.1"/>
    </source>
</evidence>
<dbReference type="InterPro" id="IPR003660">
    <property type="entry name" value="HAMP_dom"/>
</dbReference>
<dbReference type="PANTHER" id="PTHR45436:SF5">
    <property type="entry name" value="SENSOR HISTIDINE KINASE TRCS"/>
    <property type="match status" value="1"/>
</dbReference>
<protein>
    <recommendedName>
        <fullName evidence="3">histidine kinase</fullName>
        <ecNumber evidence="3">2.7.13.3</ecNumber>
    </recommendedName>
</protein>
<dbReference type="InterPro" id="IPR005467">
    <property type="entry name" value="His_kinase_dom"/>
</dbReference>
<feature type="domain" description="Histidine kinase" evidence="11">
    <location>
        <begin position="232"/>
        <end position="440"/>
    </location>
</feature>
<keyword evidence="10" id="KW-0472">Membrane</keyword>
<dbReference type="InterPro" id="IPR003594">
    <property type="entry name" value="HATPase_dom"/>
</dbReference>
<organism evidence="13 14">
    <name type="scientific">Paractinoplanes globisporus</name>
    <dbReference type="NCBI Taxonomy" id="113565"/>
    <lineage>
        <taxon>Bacteria</taxon>
        <taxon>Bacillati</taxon>
        <taxon>Actinomycetota</taxon>
        <taxon>Actinomycetes</taxon>
        <taxon>Micromonosporales</taxon>
        <taxon>Micromonosporaceae</taxon>
        <taxon>Paractinoplanes</taxon>
    </lineage>
</organism>
<dbReference type="GO" id="GO:0005524">
    <property type="term" value="F:ATP binding"/>
    <property type="evidence" value="ECO:0007669"/>
    <property type="project" value="UniProtKB-KW"/>
</dbReference>
<keyword evidence="9" id="KW-0902">Two-component regulatory system</keyword>
<keyword evidence="8" id="KW-1133">Transmembrane helix</keyword>
<dbReference type="Pfam" id="PF02518">
    <property type="entry name" value="HATPase_c"/>
    <property type="match status" value="1"/>
</dbReference>
<dbReference type="SUPFAM" id="SSF55874">
    <property type="entry name" value="ATPase domain of HSP90 chaperone/DNA topoisomerase II/histidine kinase"/>
    <property type="match status" value="1"/>
</dbReference>
<dbReference type="Gene3D" id="1.10.287.130">
    <property type="match status" value="1"/>
</dbReference>
<dbReference type="InterPro" id="IPR036890">
    <property type="entry name" value="HATPase_C_sf"/>
</dbReference>
<evidence type="ECO:0000256" key="8">
    <source>
        <dbReference type="ARBA" id="ARBA00022989"/>
    </source>
</evidence>
<dbReference type="SMART" id="SM00387">
    <property type="entry name" value="HATPase_c"/>
    <property type="match status" value="1"/>
</dbReference>
<accession>A0ABW6WKR7</accession>
<dbReference type="Pfam" id="PF00512">
    <property type="entry name" value="HisKA"/>
    <property type="match status" value="1"/>
</dbReference>
<dbReference type="SUPFAM" id="SSF158472">
    <property type="entry name" value="HAMP domain-like"/>
    <property type="match status" value="1"/>
</dbReference>
<evidence type="ECO:0000256" key="5">
    <source>
        <dbReference type="ARBA" id="ARBA00022679"/>
    </source>
</evidence>
<dbReference type="SUPFAM" id="SSF47384">
    <property type="entry name" value="Homodimeric domain of signal transducing histidine kinase"/>
    <property type="match status" value="1"/>
</dbReference>
<evidence type="ECO:0000256" key="2">
    <source>
        <dbReference type="ARBA" id="ARBA00004236"/>
    </source>
</evidence>
<keyword evidence="5" id="KW-0808">Transferase</keyword>
<evidence type="ECO:0000256" key="7">
    <source>
        <dbReference type="ARBA" id="ARBA00022777"/>
    </source>
</evidence>
<dbReference type="Proteomes" id="UP001602245">
    <property type="component" value="Unassembled WGS sequence"/>
</dbReference>
<keyword evidence="6" id="KW-0812">Transmembrane</keyword>
<gene>
    <name evidence="13" type="ORF">ACFY35_25365</name>
</gene>
<dbReference type="PANTHER" id="PTHR45436">
    <property type="entry name" value="SENSOR HISTIDINE KINASE YKOH"/>
    <property type="match status" value="1"/>
</dbReference>
<evidence type="ECO:0000256" key="1">
    <source>
        <dbReference type="ARBA" id="ARBA00000085"/>
    </source>
</evidence>
<keyword evidence="13" id="KW-0067">ATP-binding</keyword>
<dbReference type="CDD" id="cd06225">
    <property type="entry name" value="HAMP"/>
    <property type="match status" value="1"/>
</dbReference>
<dbReference type="EMBL" id="JBIAZU010000004">
    <property type="protein sequence ID" value="MFF5292786.1"/>
    <property type="molecule type" value="Genomic_DNA"/>
</dbReference>
<keyword evidence="14" id="KW-1185">Reference proteome</keyword>
<evidence type="ECO:0000313" key="14">
    <source>
        <dbReference type="Proteomes" id="UP001602245"/>
    </source>
</evidence>
<dbReference type="SMART" id="SM00388">
    <property type="entry name" value="HisKA"/>
    <property type="match status" value="1"/>
</dbReference>
<dbReference type="PROSITE" id="PS50885">
    <property type="entry name" value="HAMP"/>
    <property type="match status" value="1"/>
</dbReference>
<dbReference type="RefSeq" id="WP_020515967.1">
    <property type="nucleotide sequence ID" value="NZ_JBIAZU010000004.1"/>
</dbReference>
<evidence type="ECO:0000256" key="10">
    <source>
        <dbReference type="ARBA" id="ARBA00023136"/>
    </source>
</evidence>
<dbReference type="CDD" id="cd00082">
    <property type="entry name" value="HisKA"/>
    <property type="match status" value="1"/>
</dbReference>
<sequence length="441" mass="46659">MGGMRGRTTAAAAAVVGVALALGGLVLVFALRLTLTGQVTDTARLRAAAIVELLDAGSAPADLTLADEEDWLAQVVNADGFVVAATPRLAGRPPVAHLHAGDTARVRSLPASDGCPCLLLATPAAGGRYEVLVAQTMDPITEGTTVLILLLTGGIPILVAVTATTTWMVAGRTLAPVEAIRRRVGEITERDLTRRIPQNAGDDEIARLAGTMNEMLARLEHAQNRQRRFVSDASHELRSPLTTVRHELEVALSDPDAVDVSRLAADLLTETLRQQSLVDDLLALARADEAGSGPSATVDLDDLVFAEARRIRDHAGITVDTRGVGAGRVLGDPAGLSRMLRNLVDNAQRHARSAIRLRLSERDGGVRLTVANDGPPIAPEHRAQIFERFARLDDARTRDDGGAGLGLAIVAAIVAAHRGTVHVETEDGWTRFVVELPAVTD</sequence>
<dbReference type="InterPro" id="IPR004358">
    <property type="entry name" value="Sig_transdc_His_kin-like_C"/>
</dbReference>
<dbReference type="InterPro" id="IPR050428">
    <property type="entry name" value="TCS_sensor_his_kinase"/>
</dbReference>
<evidence type="ECO:0000259" key="12">
    <source>
        <dbReference type="PROSITE" id="PS50885"/>
    </source>
</evidence>
<evidence type="ECO:0000259" key="11">
    <source>
        <dbReference type="PROSITE" id="PS50109"/>
    </source>
</evidence>
<dbReference type="Pfam" id="PF00672">
    <property type="entry name" value="HAMP"/>
    <property type="match status" value="1"/>
</dbReference>
<dbReference type="InterPro" id="IPR036097">
    <property type="entry name" value="HisK_dim/P_sf"/>
</dbReference>
<dbReference type="Gene3D" id="3.30.565.10">
    <property type="entry name" value="Histidine kinase-like ATPase, C-terminal domain"/>
    <property type="match status" value="1"/>
</dbReference>
<keyword evidence="13" id="KW-0547">Nucleotide-binding</keyword>
<dbReference type="Gene3D" id="6.10.340.10">
    <property type="match status" value="1"/>
</dbReference>
<comment type="catalytic activity">
    <reaction evidence="1">
        <text>ATP + protein L-histidine = ADP + protein N-phospho-L-histidine.</text>
        <dbReference type="EC" id="2.7.13.3"/>
    </reaction>
</comment>
<dbReference type="EC" id="2.7.13.3" evidence="3"/>
<proteinExistence type="predicted"/>
<evidence type="ECO:0000256" key="9">
    <source>
        <dbReference type="ARBA" id="ARBA00023012"/>
    </source>
</evidence>
<dbReference type="InterPro" id="IPR003661">
    <property type="entry name" value="HisK_dim/P_dom"/>
</dbReference>
<keyword evidence="4" id="KW-0597">Phosphoprotein</keyword>
<dbReference type="PROSITE" id="PS50109">
    <property type="entry name" value="HIS_KIN"/>
    <property type="match status" value="1"/>
</dbReference>
<comment type="subcellular location">
    <subcellularLocation>
        <location evidence="2">Cell membrane</location>
    </subcellularLocation>
</comment>
<dbReference type="PRINTS" id="PR00344">
    <property type="entry name" value="BCTRLSENSOR"/>
</dbReference>
<dbReference type="SMART" id="SM00304">
    <property type="entry name" value="HAMP"/>
    <property type="match status" value="1"/>
</dbReference>
<name>A0ABW6WKR7_9ACTN</name>
<feature type="domain" description="HAMP" evidence="12">
    <location>
        <begin position="171"/>
        <end position="224"/>
    </location>
</feature>
<comment type="caution">
    <text evidence="13">The sequence shown here is derived from an EMBL/GenBank/DDBJ whole genome shotgun (WGS) entry which is preliminary data.</text>
</comment>
<evidence type="ECO:0000256" key="4">
    <source>
        <dbReference type="ARBA" id="ARBA00022553"/>
    </source>
</evidence>
<evidence type="ECO:0000256" key="6">
    <source>
        <dbReference type="ARBA" id="ARBA00022692"/>
    </source>
</evidence>
<reference evidence="13 14" key="1">
    <citation type="submission" date="2024-10" db="EMBL/GenBank/DDBJ databases">
        <title>The Natural Products Discovery Center: Release of the First 8490 Sequenced Strains for Exploring Actinobacteria Biosynthetic Diversity.</title>
        <authorList>
            <person name="Kalkreuter E."/>
            <person name="Kautsar S.A."/>
            <person name="Yang D."/>
            <person name="Bader C.D."/>
            <person name="Teijaro C.N."/>
            <person name="Fluegel L."/>
            <person name="Davis C.M."/>
            <person name="Simpson J.R."/>
            <person name="Lauterbach L."/>
            <person name="Steele A.D."/>
            <person name="Gui C."/>
            <person name="Meng S."/>
            <person name="Li G."/>
            <person name="Viehrig K."/>
            <person name="Ye F."/>
            <person name="Su P."/>
            <person name="Kiefer A.F."/>
            <person name="Nichols A."/>
            <person name="Cepeda A.J."/>
            <person name="Yan W."/>
            <person name="Fan B."/>
            <person name="Jiang Y."/>
            <person name="Adhikari A."/>
            <person name="Zheng C.-J."/>
            <person name="Schuster L."/>
            <person name="Cowan T.M."/>
            <person name="Smanski M.J."/>
            <person name="Chevrette M.G."/>
            <person name="De Carvalho L.P.S."/>
            <person name="Shen B."/>
        </authorList>
    </citation>
    <scope>NUCLEOTIDE SEQUENCE [LARGE SCALE GENOMIC DNA]</scope>
    <source>
        <strain evidence="13 14">NPDC000087</strain>
    </source>
</reference>